<dbReference type="InterPro" id="IPR011991">
    <property type="entry name" value="ArsR-like_HTH"/>
</dbReference>
<keyword evidence="5" id="KW-0805">Transcription regulation</keyword>
<keyword evidence="5" id="KW-0678">Repressor</keyword>
<dbReference type="Gene3D" id="1.10.10.10">
    <property type="entry name" value="Winged helix-like DNA-binding domain superfamily/Winged helix DNA-binding domain"/>
    <property type="match status" value="1"/>
</dbReference>
<proteinExistence type="inferred from homology"/>
<evidence type="ECO:0000256" key="1">
    <source>
        <dbReference type="ARBA" id="ARBA00022598"/>
    </source>
</evidence>
<keyword evidence="5" id="KW-0238">DNA-binding</keyword>
<feature type="binding site" evidence="5">
    <location>
        <position position="113"/>
    </location>
    <ligand>
        <name>biotin</name>
        <dbReference type="ChEBI" id="CHEBI:57586"/>
    </ligand>
</feature>
<evidence type="ECO:0000313" key="8">
    <source>
        <dbReference type="EMBL" id="ACA58693.1"/>
    </source>
</evidence>
<dbReference type="InterPro" id="IPR013196">
    <property type="entry name" value="HTH_11"/>
</dbReference>
<dbReference type="eggNOG" id="COG1654">
    <property type="taxonomic scope" value="Bacteria"/>
</dbReference>
<evidence type="ECO:0000256" key="5">
    <source>
        <dbReference type="HAMAP-Rule" id="MF_00978"/>
    </source>
</evidence>
<dbReference type="InterPro" id="IPR030855">
    <property type="entry name" value="Bifunct_BirA"/>
</dbReference>
<evidence type="ECO:0000256" key="6">
    <source>
        <dbReference type="SAM" id="MobiDB-lite"/>
    </source>
</evidence>
<dbReference type="InterPro" id="IPR045864">
    <property type="entry name" value="aa-tRNA-synth_II/BPL/LPL"/>
</dbReference>
<dbReference type="RefSeq" id="WP_012301287.1">
    <property type="nucleotide sequence ID" value="NC_010424.1"/>
</dbReference>
<dbReference type="HOGENOM" id="CLU_051096_0_0_9"/>
<dbReference type="PROSITE" id="PS51733">
    <property type="entry name" value="BPL_LPL_CATALYTIC"/>
    <property type="match status" value="1"/>
</dbReference>
<dbReference type="AlphaFoldDB" id="B1I1G8"/>
<sequence>MKSSVLEYLKTSPSYVSGAEISRKLAISRTAVWKHIRALRAEGYRIEARSRLGYRLLAVPDLVSPEAVQPGLVTVFCGRNYLYHPTLSSTNDQAKESARRGAPEGTTIVAEEQSGGRGRLGRSWHSPRGGLWFSVVLRPPLPPARAPEAVFVAAVAGVEALAAYPGVQVGLKWPNDFVWRGRKLGGILTEVTGELDQINHLVVGIGLNVNLDLQDFPPELRTGVTSVREITGGDVSRSELLRQLLAALEHWYLVWLKQGFTPVLAAWKRHNACLDRLLRVLTPEGELVGRAVDVDADGALLLATAGGVRRVVTGELQVEGDRWTT</sequence>
<dbReference type="KEGG" id="dau:Daud_0125"/>
<gene>
    <name evidence="5" type="primary">birA</name>
    <name evidence="8" type="ordered locus">Daud_0125</name>
</gene>
<evidence type="ECO:0000256" key="4">
    <source>
        <dbReference type="ARBA" id="ARBA00023267"/>
    </source>
</evidence>
<dbReference type="InterPro" id="IPR036388">
    <property type="entry name" value="WH-like_DNA-bd_sf"/>
</dbReference>
<dbReference type="CDD" id="cd16442">
    <property type="entry name" value="BPL"/>
    <property type="match status" value="1"/>
</dbReference>
<dbReference type="PANTHER" id="PTHR12835">
    <property type="entry name" value="BIOTIN PROTEIN LIGASE"/>
    <property type="match status" value="1"/>
</dbReference>
<dbReference type="NCBIfam" id="TIGR00121">
    <property type="entry name" value="birA_ligase"/>
    <property type="match status" value="1"/>
</dbReference>
<feature type="domain" description="BPL/LPL catalytic" evidence="7">
    <location>
        <begin position="66"/>
        <end position="256"/>
    </location>
</feature>
<reference evidence="9" key="1">
    <citation type="submission" date="2007-10" db="EMBL/GenBank/DDBJ databases">
        <title>Complete sequence of chromosome of Desulforudis audaxviator MP104C.</title>
        <authorList>
            <person name="Copeland A."/>
            <person name="Lucas S."/>
            <person name="Lapidus A."/>
            <person name="Barry K."/>
            <person name="Glavina del Rio T."/>
            <person name="Dalin E."/>
            <person name="Tice H."/>
            <person name="Bruce D."/>
            <person name="Pitluck S."/>
            <person name="Lowry S.R."/>
            <person name="Larimer F."/>
            <person name="Land M.L."/>
            <person name="Hauser L."/>
            <person name="Kyrpides N."/>
            <person name="Ivanova N.N."/>
            <person name="Richardson P."/>
        </authorList>
    </citation>
    <scope>NUCLEOTIDE SEQUENCE [LARGE SCALE GENOMIC DNA]</scope>
    <source>
        <strain evidence="9">MP104C</strain>
    </source>
</reference>
<feature type="binding site" evidence="5">
    <location>
        <begin position="89"/>
        <end position="91"/>
    </location>
    <ligand>
        <name>biotin</name>
        <dbReference type="ChEBI" id="CHEBI:57586"/>
    </ligand>
</feature>
<dbReference type="PANTHER" id="PTHR12835:SF5">
    <property type="entry name" value="BIOTIN--PROTEIN LIGASE"/>
    <property type="match status" value="1"/>
</dbReference>
<dbReference type="Gene3D" id="2.30.30.100">
    <property type="match status" value="1"/>
</dbReference>
<dbReference type="GO" id="GO:0003677">
    <property type="term" value="F:DNA binding"/>
    <property type="evidence" value="ECO:0007669"/>
    <property type="project" value="UniProtKB-UniRule"/>
</dbReference>
<dbReference type="GO" id="GO:0005524">
    <property type="term" value="F:ATP binding"/>
    <property type="evidence" value="ECO:0007669"/>
    <property type="project" value="UniProtKB-UniRule"/>
</dbReference>
<dbReference type="Pfam" id="PF02237">
    <property type="entry name" value="BPL_C"/>
    <property type="match status" value="1"/>
</dbReference>
<dbReference type="GO" id="GO:0004077">
    <property type="term" value="F:biotin--[biotin carboxyl-carrier protein] ligase activity"/>
    <property type="evidence" value="ECO:0007669"/>
    <property type="project" value="UniProtKB-UniRule"/>
</dbReference>
<dbReference type="InterPro" id="IPR036390">
    <property type="entry name" value="WH_DNA-bd_sf"/>
</dbReference>
<feature type="region of interest" description="Disordered" evidence="6">
    <location>
        <begin position="92"/>
        <end position="123"/>
    </location>
</feature>
<dbReference type="CDD" id="cd00090">
    <property type="entry name" value="HTH_ARSR"/>
    <property type="match status" value="1"/>
</dbReference>
<dbReference type="STRING" id="477974.Daud_0125"/>
<accession>B1I1G8</accession>
<dbReference type="EMBL" id="CP000860">
    <property type="protein sequence ID" value="ACA58693.1"/>
    <property type="molecule type" value="Genomic_DNA"/>
</dbReference>
<dbReference type="GO" id="GO:0005737">
    <property type="term" value="C:cytoplasm"/>
    <property type="evidence" value="ECO:0007669"/>
    <property type="project" value="TreeGrafter"/>
</dbReference>
<comment type="similarity">
    <text evidence="5">Belongs to the biotin--protein ligase family.</text>
</comment>
<dbReference type="HAMAP" id="MF_00978">
    <property type="entry name" value="Bifunct_BirA"/>
    <property type="match status" value="1"/>
</dbReference>
<dbReference type="InterPro" id="IPR003142">
    <property type="entry name" value="BPL_C"/>
</dbReference>
<dbReference type="EC" id="6.3.4.15" evidence="5"/>
<dbReference type="GO" id="GO:0016740">
    <property type="term" value="F:transferase activity"/>
    <property type="evidence" value="ECO:0007669"/>
    <property type="project" value="UniProtKB-ARBA"/>
</dbReference>
<feature type="compositionally biased region" description="Basic and acidic residues" evidence="6">
    <location>
        <begin position="93"/>
        <end position="102"/>
    </location>
</feature>
<comment type="function">
    <text evidence="5">Acts both as a biotin--[acetyl-CoA-carboxylase] ligase and a repressor.</text>
</comment>
<feature type="binding site" evidence="5">
    <location>
        <begin position="117"/>
        <end position="119"/>
    </location>
    <ligand>
        <name>biotin</name>
        <dbReference type="ChEBI" id="CHEBI:57586"/>
    </ligand>
</feature>
<dbReference type="GO" id="GO:0009249">
    <property type="term" value="P:protein lipoylation"/>
    <property type="evidence" value="ECO:0007669"/>
    <property type="project" value="UniProtKB-ARBA"/>
</dbReference>
<protein>
    <recommendedName>
        <fullName evidence="5">Bifunctional ligase/repressor BirA</fullName>
    </recommendedName>
    <alternativeName>
        <fullName evidence="5">Biotin--[acetyl-CoA-carboxylase] ligase</fullName>
        <ecNumber evidence="5">6.3.4.15</ecNumber>
    </alternativeName>
    <alternativeName>
        <fullName evidence="5">Biotin--protein ligase</fullName>
    </alternativeName>
    <alternativeName>
        <fullName evidence="5">Biotin-[acetyl-CoA carboxylase] synthetase</fullName>
    </alternativeName>
</protein>
<evidence type="ECO:0000259" key="7">
    <source>
        <dbReference type="PROSITE" id="PS51733"/>
    </source>
</evidence>
<keyword evidence="9" id="KW-1185">Reference proteome</keyword>
<evidence type="ECO:0000313" key="9">
    <source>
        <dbReference type="Proteomes" id="UP000008544"/>
    </source>
</evidence>
<keyword evidence="1 5" id="KW-0436">Ligase</keyword>
<dbReference type="GO" id="GO:0006355">
    <property type="term" value="P:regulation of DNA-templated transcription"/>
    <property type="evidence" value="ECO:0007669"/>
    <property type="project" value="UniProtKB-UniRule"/>
</dbReference>
<comment type="catalytic activity">
    <reaction evidence="5">
        <text>biotin + L-lysyl-[protein] + ATP = N(6)-biotinyl-L-lysyl-[protein] + AMP + diphosphate + H(+)</text>
        <dbReference type="Rhea" id="RHEA:11756"/>
        <dbReference type="Rhea" id="RHEA-COMP:9752"/>
        <dbReference type="Rhea" id="RHEA-COMP:10505"/>
        <dbReference type="ChEBI" id="CHEBI:15378"/>
        <dbReference type="ChEBI" id="CHEBI:29969"/>
        <dbReference type="ChEBI" id="CHEBI:30616"/>
        <dbReference type="ChEBI" id="CHEBI:33019"/>
        <dbReference type="ChEBI" id="CHEBI:57586"/>
        <dbReference type="ChEBI" id="CHEBI:83144"/>
        <dbReference type="ChEBI" id="CHEBI:456215"/>
        <dbReference type="EC" id="6.3.4.15"/>
    </reaction>
</comment>
<feature type="DNA-binding region" description="H-T-H motif" evidence="5">
    <location>
        <begin position="18"/>
        <end position="37"/>
    </location>
</feature>
<dbReference type="InterPro" id="IPR008988">
    <property type="entry name" value="Transcriptional_repressor_C"/>
</dbReference>
<dbReference type="InterPro" id="IPR004408">
    <property type="entry name" value="Biotin_CoA_COase_ligase"/>
</dbReference>
<dbReference type="OrthoDB" id="9807064at2"/>
<keyword evidence="2 5" id="KW-0547">Nucleotide-binding</keyword>
<dbReference type="SUPFAM" id="SSF50037">
    <property type="entry name" value="C-terminal domain of transcriptional repressors"/>
    <property type="match status" value="1"/>
</dbReference>
<dbReference type="InterPro" id="IPR004143">
    <property type="entry name" value="BPL_LPL_catalytic"/>
</dbReference>
<feature type="binding site" evidence="5">
    <location>
        <position position="183"/>
    </location>
    <ligand>
        <name>biotin</name>
        <dbReference type="ChEBI" id="CHEBI:57586"/>
    </ligand>
</feature>
<dbReference type="Gene3D" id="3.30.930.10">
    <property type="entry name" value="Bira Bifunctional Protein, Domain 2"/>
    <property type="match status" value="1"/>
</dbReference>
<dbReference type="eggNOG" id="COG0340">
    <property type="taxonomic scope" value="Bacteria"/>
</dbReference>
<dbReference type="SUPFAM" id="SSF46785">
    <property type="entry name" value="Winged helix' DNA-binding domain"/>
    <property type="match status" value="1"/>
</dbReference>
<organism evidence="8 9">
    <name type="scientific">Desulforudis audaxviator (strain MP104C)</name>
    <dbReference type="NCBI Taxonomy" id="477974"/>
    <lineage>
        <taxon>Bacteria</taxon>
        <taxon>Bacillati</taxon>
        <taxon>Bacillota</taxon>
        <taxon>Clostridia</taxon>
        <taxon>Thermoanaerobacterales</taxon>
        <taxon>Candidatus Desulforudaceae</taxon>
        <taxon>Candidatus Desulforudis</taxon>
    </lineage>
</organism>
<dbReference type="Proteomes" id="UP000008544">
    <property type="component" value="Chromosome"/>
</dbReference>
<keyword evidence="5" id="KW-0804">Transcription</keyword>
<dbReference type="Pfam" id="PF08279">
    <property type="entry name" value="HTH_11"/>
    <property type="match status" value="1"/>
</dbReference>
<keyword evidence="4 5" id="KW-0092">Biotin</keyword>
<dbReference type="Pfam" id="PF03099">
    <property type="entry name" value="BPL_LplA_LipB"/>
    <property type="match status" value="1"/>
</dbReference>
<keyword evidence="3 5" id="KW-0067">ATP-binding</keyword>
<reference evidence="8 9" key="2">
    <citation type="journal article" date="2008" name="Science">
        <title>Environmental genomics reveals a single-species ecosystem deep within Earth.</title>
        <authorList>
            <person name="Chivian D."/>
            <person name="Brodie E.L."/>
            <person name="Alm E.J."/>
            <person name="Culley D.E."/>
            <person name="Dehal P.S."/>
            <person name="Desantis T.Z."/>
            <person name="Gihring T.M."/>
            <person name="Lapidus A."/>
            <person name="Lin L.H."/>
            <person name="Lowry S.R."/>
            <person name="Moser D.P."/>
            <person name="Richardson P.M."/>
            <person name="Southam G."/>
            <person name="Wanger G."/>
            <person name="Pratt L.M."/>
            <person name="Andersen G.L."/>
            <person name="Hazen T.C."/>
            <person name="Brockman F.J."/>
            <person name="Arkin A.P."/>
            <person name="Onstott T.C."/>
        </authorList>
    </citation>
    <scope>NUCLEOTIDE SEQUENCE [LARGE SCALE GENOMIC DNA]</scope>
    <source>
        <strain evidence="8 9">MP104C</strain>
    </source>
</reference>
<name>B1I1G8_DESAP</name>
<evidence type="ECO:0000256" key="2">
    <source>
        <dbReference type="ARBA" id="ARBA00022741"/>
    </source>
</evidence>
<evidence type="ECO:0000256" key="3">
    <source>
        <dbReference type="ARBA" id="ARBA00022840"/>
    </source>
</evidence>
<dbReference type="SUPFAM" id="SSF55681">
    <property type="entry name" value="Class II aaRS and biotin synthetases"/>
    <property type="match status" value="1"/>
</dbReference>